<comment type="subcellular location">
    <subcellularLocation>
        <location evidence="2">Membrane</location>
        <topology evidence="2">Multi-pass membrane protein</topology>
    </subcellularLocation>
    <subcellularLocation>
        <location evidence="9">Mitochondrion inner membrane</location>
        <topology evidence="9">Multi-pass membrane protein</topology>
        <orientation evidence="9">Matrix side</orientation>
    </subcellularLocation>
</comment>
<reference evidence="11" key="3">
    <citation type="submission" date="2013-03" db="EMBL/GenBank/DDBJ databases">
        <authorList>
            <person name="Motta M.C.M."/>
            <person name="Martins A.C.A."/>
            <person name="Preta C.M.C.C."/>
            <person name="Silva R."/>
            <person name="de Souza S.S."/>
            <person name="Klein C.C."/>
            <person name="de Almeida L.G.P."/>
            <person name="Cunha O.L."/>
            <person name="Colabardini A.C."/>
            <person name="Lima B.A."/>
            <person name="Machado C.R."/>
            <person name="Soares C.M.A."/>
            <person name="de Menezes C.B.A."/>
            <person name="Bartolomeu D.C."/>
            <person name="Grisard E.C."/>
            <person name="Fantinatti-Garboggini F."/>
            <person name="Rodrigues-Luiz G.F."/>
            <person name="Wagner G."/>
            <person name="Goldman G.H."/>
            <person name="Fietto J.L.R."/>
            <person name="Ciapina L.P."/>
            <person name="Brocchi M."/>
            <person name="Elias M.C."/>
            <person name="Goldman M.H.S."/>
            <person name="Sagot M.-F."/>
            <person name="Pereira M."/>
            <person name="Stoco P.H."/>
            <person name="Teixeira S.M.R."/>
            <person name="de Mendonca-Neto R.P."/>
            <person name="Maciel T.E.F."/>
            <person name="Mendes T.A.O."/>
            <person name="Urmenyi T.P."/>
            <person name="Teixeira M.M.G."/>
            <person name="de Camargo E.F.P."/>
            <person name="de Sousa W."/>
            <person name="Schenkman S."/>
            <person name="de Vasconcelos A.T.R."/>
        </authorList>
    </citation>
    <scope>NUCLEOTIDE SEQUENCE</scope>
</reference>
<evidence type="ECO:0000256" key="5">
    <source>
        <dbReference type="ARBA" id="ARBA00022679"/>
    </source>
</evidence>
<evidence type="ECO:0000313" key="10">
    <source>
        <dbReference type="EMBL" id="AGU68057.1"/>
    </source>
</evidence>
<sequence>MLRSSLFLYNKKVTRQWTKKAITSASAHFPSRVVQVDPAAQRTVSNTSAKEQRTWTLTETVIEKDMFKNTMPASSLSAGNRGNYDAMAPQAPKPIQILTKQFLLYRDLVRMDKPVGWQLLCLPCLWGSALAVTRALVWEGADPFVLCAPLIPMHLLISFVAGAYLMRSVGCIVNDMWDREFDRQVERTASRPLASGAMSMQTASFILVSHVTLAGFIAGNLAPPALIACLGITPIWVMYPFMKRITYAPQFFLGLCFNWGIFVGYAAVLGRVDLAVCLPIYISAVIWTILYDTIYAYQDRRDDLKCGVKSTAIWIGDRKHILFAMVPMVGLGMLISGVAASQSLPYYIGVTLSIGYLYHLVDDVNIYDAWSCGRGFRLNVLFGLFIFISMCVGNLCWALASQHEKDKDKSSDSLSHEEKAKSSGLVKYVYLNQQAQERLYDPSQFNTLDRMLHPAFVYGECLKAEKGHASRVKTDERKEEAAAEEEELVLPAWMRREYLGQNVASLFRLCGVPEDMVDYWSKKYYGMLDHYNMFSSFKF</sequence>
<dbReference type="OrthoDB" id="18170at2759"/>
<dbReference type="FunFam" id="1.10.357.140:FF:000008">
    <property type="entry name" value="4-hydroxybenzoate octaprenyltransferase"/>
    <property type="match status" value="1"/>
</dbReference>
<keyword evidence="8 9" id="KW-0472">Membrane</keyword>
<reference evidence="10" key="2">
    <citation type="journal article" date="2013" name="PLoS ONE">
        <title>Biosynthesis of vitamins and cofactors in bacterium-harbouring trypanosomatids depends on the symbiotic association as revealed by genomic analyses.</title>
        <authorList>
            <person name="Klein C.C."/>
            <person name="Alves J.M."/>
            <person name="Serrano M.G."/>
            <person name="Buck G.A."/>
            <person name="Vasconcelos A.T."/>
            <person name="Sagot M.F."/>
            <person name="Teixeira M.M."/>
            <person name="Camargo E.P."/>
            <person name="Motta M.C."/>
        </authorList>
    </citation>
    <scope>NUCLEOTIDE SEQUENCE</scope>
    <source>
        <strain evidence="10">TCC012E</strain>
    </source>
</reference>
<protein>
    <recommendedName>
        <fullName evidence="9">4-hydroxybenzoate polyprenyltransferase, mitochondrial</fullName>
        <shortName evidence="9">4-HB polyprenyltransferase</shortName>
        <ecNumber evidence="9">2.5.1.39</ecNumber>
    </recommendedName>
    <alternativeName>
        <fullName evidence="9">Para-hydroxybenzoate--polyprenyltransferase</fullName>
        <shortName evidence="9">PHB:PPT</shortName>
        <shortName evidence="9">PHB:polyprenyltransferase</shortName>
    </alternativeName>
</protein>
<evidence type="ECO:0000256" key="6">
    <source>
        <dbReference type="ARBA" id="ARBA00022692"/>
    </source>
</evidence>
<comment type="catalytic activity">
    <reaction evidence="9">
        <text>an all-trans-polyprenyl diphosphate + 4-hydroxybenzoate = a 4-hydroxy-3-(all-trans-polyprenyl)benzoate + diphosphate</text>
        <dbReference type="Rhea" id="RHEA:44504"/>
        <dbReference type="Rhea" id="RHEA-COMP:9514"/>
        <dbReference type="Rhea" id="RHEA-COMP:9564"/>
        <dbReference type="ChEBI" id="CHEBI:17879"/>
        <dbReference type="ChEBI" id="CHEBI:33019"/>
        <dbReference type="ChEBI" id="CHEBI:58914"/>
        <dbReference type="ChEBI" id="CHEBI:78396"/>
        <dbReference type="EC" id="2.5.1.39"/>
    </reaction>
</comment>
<dbReference type="EMBL" id="KF160038">
    <property type="protein sequence ID" value="AGU68057.1"/>
    <property type="molecule type" value="Genomic_DNA"/>
</dbReference>
<feature type="transmembrane region" description="Helical" evidence="9">
    <location>
        <begin position="378"/>
        <end position="400"/>
    </location>
</feature>
<evidence type="ECO:0000313" key="11">
    <source>
        <dbReference type="EMBL" id="EPY23343.1"/>
    </source>
</evidence>
<evidence type="ECO:0000256" key="7">
    <source>
        <dbReference type="ARBA" id="ARBA00022989"/>
    </source>
</evidence>
<dbReference type="HAMAP" id="MF_01635">
    <property type="entry name" value="UbiA"/>
    <property type="match status" value="1"/>
</dbReference>
<dbReference type="UniPathway" id="UPA00232"/>
<keyword evidence="12" id="KW-1185">Reference proteome</keyword>
<dbReference type="GO" id="GO:0006744">
    <property type="term" value="P:ubiquinone biosynthetic process"/>
    <property type="evidence" value="ECO:0007669"/>
    <property type="project" value="UniProtKB-UniRule"/>
</dbReference>
<dbReference type="InterPro" id="IPR006370">
    <property type="entry name" value="HB_polyprenyltransferase-like"/>
</dbReference>
<comment type="function">
    <text evidence="9">Catalyzes the prenylation of para-hydroxybenzoate (PHB) with an all-trans polyprenyl group. Mediates the second step in the final reaction sequence of coenzyme Q (CoQ) biosynthesis, which is the condensation of the polyisoprenoid side chain with PHB, generating the first membrane-bound Q intermediate.</text>
</comment>
<evidence type="ECO:0000256" key="2">
    <source>
        <dbReference type="ARBA" id="ARBA00004141"/>
    </source>
</evidence>
<proteinExistence type="inferred from homology"/>
<comment type="cofactor">
    <cofactor evidence="1 9">
        <name>Mg(2+)</name>
        <dbReference type="ChEBI" id="CHEBI:18420"/>
    </cofactor>
</comment>
<dbReference type="EMBL" id="ATMH01007755">
    <property type="protein sequence ID" value="EPY23343.1"/>
    <property type="molecule type" value="Genomic_DNA"/>
</dbReference>
<dbReference type="AlphaFoldDB" id="S9U326"/>
<organism evidence="11 12">
    <name type="scientific">Strigomonas culicis</name>
    <dbReference type="NCBI Taxonomy" id="28005"/>
    <lineage>
        <taxon>Eukaryota</taxon>
        <taxon>Discoba</taxon>
        <taxon>Euglenozoa</taxon>
        <taxon>Kinetoplastea</taxon>
        <taxon>Metakinetoplastina</taxon>
        <taxon>Trypanosomatida</taxon>
        <taxon>Trypanosomatidae</taxon>
        <taxon>Strigomonadinae</taxon>
        <taxon>Strigomonas</taxon>
    </lineage>
</organism>
<dbReference type="InterPro" id="IPR044878">
    <property type="entry name" value="UbiA_sf"/>
</dbReference>
<feature type="transmembrane region" description="Helical" evidence="9">
    <location>
        <begin position="346"/>
        <end position="366"/>
    </location>
</feature>
<reference evidence="11 12" key="1">
    <citation type="journal article" date="2013" name="PLoS ONE">
        <title>Predicting the Proteins of Angomonas deanei, Strigomonas culicis and Their Respective Endosymbionts Reveals New Aspects of the Trypanosomatidae Family.</title>
        <authorList>
            <person name="Motta M.C."/>
            <person name="Martins A.C."/>
            <person name="de Souza S.S."/>
            <person name="Catta-Preta C.M."/>
            <person name="Silva R."/>
            <person name="Klein C.C."/>
            <person name="de Almeida L.G."/>
            <person name="de Lima Cunha O."/>
            <person name="Ciapina L.P."/>
            <person name="Brocchi M."/>
            <person name="Colabardini A.C."/>
            <person name="de Araujo Lima B."/>
            <person name="Machado C.R."/>
            <person name="de Almeida Soares C.M."/>
            <person name="Probst C.M."/>
            <person name="de Menezes C.B."/>
            <person name="Thompson C.E."/>
            <person name="Bartholomeu D.C."/>
            <person name="Gradia D.F."/>
            <person name="Pavoni D.P."/>
            <person name="Grisard E.C."/>
            <person name="Fantinatti-Garboggini F."/>
            <person name="Marchini F.K."/>
            <person name="Rodrigues-Luiz G.F."/>
            <person name="Wagner G."/>
            <person name="Goldman G.H."/>
            <person name="Fietto J.L."/>
            <person name="Elias M.C."/>
            <person name="Goldman M.H."/>
            <person name="Sagot M.F."/>
            <person name="Pereira M."/>
            <person name="Stoco P.H."/>
            <person name="de Mendonca-Neto R.P."/>
            <person name="Teixeira S.M."/>
            <person name="Maciel T.E."/>
            <person name="de Oliveira Mendes T.A."/>
            <person name="Urmenyi T.P."/>
            <person name="de Souza W."/>
            <person name="Schenkman S."/>
            <person name="de Vasconcelos A.T."/>
        </authorList>
    </citation>
    <scope>NUCLEOTIDE SEQUENCE [LARGE SCALE GENOMIC DNA]</scope>
</reference>
<dbReference type="GO" id="GO:0005743">
    <property type="term" value="C:mitochondrial inner membrane"/>
    <property type="evidence" value="ECO:0007669"/>
    <property type="project" value="UniProtKB-SubCell"/>
</dbReference>
<evidence type="ECO:0000256" key="8">
    <source>
        <dbReference type="ARBA" id="ARBA00023136"/>
    </source>
</evidence>
<keyword evidence="9" id="KW-0999">Mitochondrion inner membrane</keyword>
<evidence type="ECO:0000256" key="1">
    <source>
        <dbReference type="ARBA" id="ARBA00001946"/>
    </source>
</evidence>
<dbReference type="CDD" id="cd13959">
    <property type="entry name" value="PT_UbiA_COQ2"/>
    <property type="match status" value="1"/>
</dbReference>
<evidence type="ECO:0000313" key="12">
    <source>
        <dbReference type="Proteomes" id="UP000015354"/>
    </source>
</evidence>
<keyword evidence="9" id="KW-0496">Mitochondrion</keyword>
<dbReference type="EC" id="2.5.1.39" evidence="9"/>
<keyword evidence="9" id="KW-0414">Isoprene biosynthesis</keyword>
<feature type="transmembrane region" description="Helical" evidence="9">
    <location>
        <begin position="278"/>
        <end position="297"/>
    </location>
</feature>
<feature type="transmembrane region" description="Helical" evidence="9">
    <location>
        <begin position="221"/>
        <end position="239"/>
    </location>
</feature>
<dbReference type="GO" id="GO:0008412">
    <property type="term" value="F:4-hydroxybenzoate polyprenyltransferase activity"/>
    <property type="evidence" value="ECO:0007669"/>
    <property type="project" value="UniProtKB-EC"/>
</dbReference>
<comment type="pathway">
    <text evidence="3">Secondary metabolite biosynthesis.</text>
</comment>
<dbReference type="GO" id="GO:0008299">
    <property type="term" value="P:isoprenoid biosynthetic process"/>
    <property type="evidence" value="ECO:0007669"/>
    <property type="project" value="UniProtKB-UniRule"/>
</dbReference>
<accession>S9U326</accession>
<comment type="pathway">
    <text evidence="9">Cofactor biosynthesis; ubiquinone biosynthesis.</text>
</comment>
<keyword evidence="9" id="KW-0831">Ubiquinone biosynthesis</keyword>
<dbReference type="InterPro" id="IPR039653">
    <property type="entry name" value="Prenyltransferase"/>
</dbReference>
<gene>
    <name evidence="11" type="ORF">STCU_07755</name>
</gene>
<dbReference type="Gene3D" id="1.10.357.140">
    <property type="entry name" value="UbiA prenyltransferase"/>
    <property type="match status" value="1"/>
</dbReference>
<dbReference type="PROSITE" id="PS00943">
    <property type="entry name" value="UBIA"/>
    <property type="match status" value="1"/>
</dbReference>
<feature type="transmembrane region" description="Helical" evidence="9">
    <location>
        <begin position="321"/>
        <end position="340"/>
    </location>
</feature>
<feature type="transmembrane region" description="Helical" evidence="9">
    <location>
        <begin position="143"/>
        <end position="166"/>
    </location>
</feature>
<dbReference type="PANTHER" id="PTHR11048:SF28">
    <property type="entry name" value="4-HYDROXYBENZOATE POLYPRENYLTRANSFERASE, MITOCHONDRIAL"/>
    <property type="match status" value="1"/>
</dbReference>
<feature type="transmembrane region" description="Helical" evidence="9">
    <location>
        <begin position="115"/>
        <end position="137"/>
    </location>
</feature>
<dbReference type="Proteomes" id="UP000015354">
    <property type="component" value="Unassembled WGS sequence"/>
</dbReference>
<keyword evidence="6 9" id="KW-0812">Transmembrane</keyword>
<name>S9U326_9TRYP</name>
<feature type="transmembrane region" description="Helical" evidence="9">
    <location>
        <begin position="251"/>
        <end position="272"/>
    </location>
</feature>
<evidence type="ECO:0000256" key="9">
    <source>
        <dbReference type="HAMAP-Rule" id="MF_03189"/>
    </source>
</evidence>
<dbReference type="InterPro" id="IPR000537">
    <property type="entry name" value="UbiA_prenyltransferase"/>
</dbReference>
<comment type="similarity">
    <text evidence="4 9">Belongs to the UbiA prenyltransferase family.</text>
</comment>
<evidence type="ECO:0000256" key="3">
    <source>
        <dbReference type="ARBA" id="ARBA00005179"/>
    </source>
</evidence>
<keyword evidence="5 9" id="KW-0808">Transferase</keyword>
<keyword evidence="7 9" id="KW-1133">Transmembrane helix</keyword>
<dbReference type="InterPro" id="IPR030470">
    <property type="entry name" value="UbiA_prenylTrfase_CS"/>
</dbReference>
<evidence type="ECO:0000256" key="4">
    <source>
        <dbReference type="ARBA" id="ARBA00005985"/>
    </source>
</evidence>
<dbReference type="Pfam" id="PF01040">
    <property type="entry name" value="UbiA"/>
    <property type="match status" value="1"/>
</dbReference>
<dbReference type="PANTHER" id="PTHR11048">
    <property type="entry name" value="PRENYLTRANSFERASES"/>
    <property type="match status" value="1"/>
</dbReference>